<comment type="caution">
    <text evidence="4">The sequence shown here is derived from an EMBL/GenBank/DDBJ whole genome shotgun (WGS) entry which is preliminary data.</text>
</comment>
<dbReference type="EMBL" id="JAKUDL010000006">
    <property type="protein sequence ID" value="MCH4295941.1"/>
    <property type="molecule type" value="Genomic_DNA"/>
</dbReference>
<dbReference type="AlphaFoldDB" id="A0AAJ1F1A9"/>
<dbReference type="InterPro" id="IPR023214">
    <property type="entry name" value="HAD_sf"/>
</dbReference>
<organism evidence="4 5">
    <name type="scientific">Shewanella zhuhaiensis</name>
    <dbReference type="NCBI Taxonomy" id="2919576"/>
    <lineage>
        <taxon>Bacteria</taxon>
        <taxon>Pseudomonadati</taxon>
        <taxon>Pseudomonadota</taxon>
        <taxon>Gammaproteobacteria</taxon>
        <taxon>Alteromonadales</taxon>
        <taxon>Shewanellaceae</taxon>
        <taxon>Shewanella</taxon>
    </lineage>
</organism>
<keyword evidence="5" id="KW-1185">Reference proteome</keyword>
<name>A0AAJ1F1A9_9GAMM</name>
<dbReference type="Gene3D" id="3.40.50.1000">
    <property type="entry name" value="HAD superfamily/HAD-like"/>
    <property type="match status" value="1"/>
</dbReference>
<dbReference type="SFLD" id="SFLDG01129">
    <property type="entry name" value="C1.5:_HAD__Beta-PGM__Phosphata"/>
    <property type="match status" value="1"/>
</dbReference>
<reference evidence="4 5" key="1">
    <citation type="submission" date="2022-02" db="EMBL/GenBank/DDBJ databases">
        <title>The genome sequence of Shewanella sp. 3B26.</title>
        <authorList>
            <person name="Du J."/>
        </authorList>
    </citation>
    <scope>NUCLEOTIDE SEQUENCE [LARGE SCALE GENOMIC DNA]</scope>
    <source>
        <strain evidence="4 5">3B26</strain>
    </source>
</reference>
<proteinExistence type="predicted"/>
<keyword evidence="2 4" id="KW-0378">Hydrolase</keyword>
<protein>
    <submittedName>
        <fullName evidence="4">HAD-IA family hydrolase</fullName>
    </submittedName>
</protein>
<dbReference type="InterPro" id="IPR036412">
    <property type="entry name" value="HAD-like_sf"/>
</dbReference>
<evidence type="ECO:0000256" key="1">
    <source>
        <dbReference type="ARBA" id="ARBA00001946"/>
    </source>
</evidence>
<accession>A0AAJ1F1A9</accession>
<gene>
    <name evidence="4" type="ORF">MJ923_16665</name>
</gene>
<dbReference type="GO" id="GO:0016787">
    <property type="term" value="F:hydrolase activity"/>
    <property type="evidence" value="ECO:0007669"/>
    <property type="project" value="UniProtKB-KW"/>
</dbReference>
<dbReference type="SUPFAM" id="SSF56784">
    <property type="entry name" value="HAD-like"/>
    <property type="match status" value="1"/>
</dbReference>
<evidence type="ECO:0000256" key="3">
    <source>
        <dbReference type="ARBA" id="ARBA00022842"/>
    </source>
</evidence>
<dbReference type="Gene3D" id="1.20.120.1600">
    <property type="match status" value="1"/>
</dbReference>
<dbReference type="Pfam" id="PF00702">
    <property type="entry name" value="Hydrolase"/>
    <property type="match status" value="1"/>
</dbReference>
<evidence type="ECO:0000256" key="2">
    <source>
        <dbReference type="ARBA" id="ARBA00022801"/>
    </source>
</evidence>
<dbReference type="InterPro" id="IPR051400">
    <property type="entry name" value="HAD-like_hydrolase"/>
</dbReference>
<dbReference type="PRINTS" id="PR00413">
    <property type="entry name" value="HADHALOGNASE"/>
</dbReference>
<dbReference type="NCBIfam" id="TIGR01549">
    <property type="entry name" value="HAD-SF-IA-v1"/>
    <property type="match status" value="1"/>
</dbReference>
<evidence type="ECO:0000313" key="5">
    <source>
        <dbReference type="Proteomes" id="UP001297581"/>
    </source>
</evidence>
<keyword evidence="3" id="KW-0460">Magnesium</keyword>
<dbReference type="PANTHER" id="PTHR46470:SF4">
    <property type="entry name" value="5-AMINO-6-(5-PHOSPHO-D-RIBITYLAMINO)URACIL PHOSPHATASE YIGB"/>
    <property type="match status" value="1"/>
</dbReference>
<dbReference type="GO" id="GO:0009231">
    <property type="term" value="P:riboflavin biosynthetic process"/>
    <property type="evidence" value="ECO:0007669"/>
    <property type="project" value="TreeGrafter"/>
</dbReference>
<comment type="cofactor">
    <cofactor evidence="1">
        <name>Mg(2+)</name>
        <dbReference type="ChEBI" id="CHEBI:18420"/>
    </cofactor>
</comment>
<evidence type="ECO:0000313" key="4">
    <source>
        <dbReference type="EMBL" id="MCH4295941.1"/>
    </source>
</evidence>
<dbReference type="InterPro" id="IPR006439">
    <property type="entry name" value="HAD-SF_hydro_IA"/>
</dbReference>
<dbReference type="SFLD" id="SFLDS00003">
    <property type="entry name" value="Haloacid_Dehalogenase"/>
    <property type="match status" value="1"/>
</dbReference>
<dbReference type="RefSeq" id="WP_240592046.1">
    <property type="nucleotide sequence ID" value="NZ_JAKUDL010000006.1"/>
</dbReference>
<dbReference type="Proteomes" id="UP001297581">
    <property type="component" value="Unassembled WGS sequence"/>
</dbReference>
<dbReference type="PANTHER" id="PTHR46470">
    <property type="entry name" value="N-ACYLNEURAMINATE-9-PHOSPHATASE"/>
    <property type="match status" value="1"/>
</dbReference>
<sequence>MQIFRRLRPIAAISFDLDDTLYDNRPIIVAAEQTYLDCLQREFPHTRQWGKHEWRHHKLGLMAKHPALSHDPTALRLETLKSGLIHFGLSQADAEAGAARVMAEFVRARSNFRVPDSTLELLGKLQRRYPLIGLTNGNVDPERIGLKGMLEFVLSAGEGKRMKPHPDLFAIGCDRLGISPSALLHVGDSHSADVQGALRSGCQAVLLNPGFGQTEAAALSSPLPHLQISRLQALELLL</sequence>